<protein>
    <submittedName>
        <fullName evidence="1">Uncharacterized protein</fullName>
    </submittedName>
</protein>
<organism evidence="1 2">
    <name type="scientific">Candidatus Planktophila lacus</name>
    <dbReference type="NCBI Taxonomy" id="1884913"/>
    <lineage>
        <taxon>Bacteria</taxon>
        <taxon>Bacillati</taxon>
        <taxon>Actinomycetota</taxon>
        <taxon>Actinomycetes</taxon>
        <taxon>Candidatus Nanopelagicales</taxon>
        <taxon>Candidatus Nanopelagicaceae</taxon>
        <taxon>Candidatus Planktophila</taxon>
    </lineage>
</organism>
<dbReference type="InterPro" id="IPR046312">
    <property type="entry name" value="DUF6454"/>
</dbReference>
<sequence length="299" mass="33310">MVFVNQVGRLSAMRNSQEIRESFLACDRTTQWQLEDSISFKFPTYHPQGLVVTENYVFLSSVEVNEPPQNVFDPNKSTPGSGVGHLFIANRSGSLIKDLIIGEGSMYHPGGIDFDGEDIWIPVGEYRPHARSMVVAVNAFDFSIREVFRINDSIGWAVPDPEKSLIYGGNWGSRVLYVWNQKGEEIEQWKNPSHFVDYQDAIFLNSGEVIASGISVLLSNEEAEKQMASELGGLALLDFKTKKIVHEIPIYSHTKAGHVLTRNPFSLSITGEDLFLHVAPDDGDDLGGTSLSTYKAVRR</sequence>
<dbReference type="EMBL" id="CP016769">
    <property type="protein sequence ID" value="ASY11166.1"/>
    <property type="molecule type" value="Genomic_DNA"/>
</dbReference>
<gene>
    <name evidence="1" type="ORF">A1s21148_06740</name>
</gene>
<name>A0AAD0E4Y5_9ACTN</name>
<dbReference type="SUPFAM" id="SSF50998">
    <property type="entry name" value="Quinoprotein alcohol dehydrogenase-like"/>
    <property type="match status" value="1"/>
</dbReference>
<reference evidence="1 2" key="1">
    <citation type="submission" date="2016-07" db="EMBL/GenBank/DDBJ databases">
        <title>High microdiversification within the ubiquitous acI lineage of Actinobacteria.</title>
        <authorList>
            <person name="Neuenschwander S.M."/>
            <person name="Salcher M."/>
            <person name="Ghai R."/>
            <person name="Pernthaler J."/>
        </authorList>
    </citation>
    <scope>NUCLEOTIDE SEQUENCE [LARGE SCALE GENOMIC DNA]</scope>
    <source>
        <strain evidence="1">MMS-21-148</strain>
    </source>
</reference>
<dbReference type="KEGG" id="plan:A1s21148_06740"/>
<accession>A0AAD0E4Y5</accession>
<dbReference type="Pfam" id="PF20055">
    <property type="entry name" value="DUF6454"/>
    <property type="match status" value="1"/>
</dbReference>
<proteinExistence type="predicted"/>
<evidence type="ECO:0000313" key="1">
    <source>
        <dbReference type="EMBL" id="ASY11166.1"/>
    </source>
</evidence>
<evidence type="ECO:0000313" key="2">
    <source>
        <dbReference type="Proteomes" id="UP000217144"/>
    </source>
</evidence>
<dbReference type="Proteomes" id="UP000217144">
    <property type="component" value="Chromosome"/>
</dbReference>
<dbReference type="AlphaFoldDB" id="A0AAD0E4Y5"/>
<keyword evidence="2" id="KW-1185">Reference proteome</keyword>
<dbReference type="InterPro" id="IPR011047">
    <property type="entry name" value="Quinoprotein_ADH-like_sf"/>
</dbReference>